<gene>
    <name evidence="7" type="ORF">SLEP1_g14150</name>
</gene>
<evidence type="ECO:0000256" key="4">
    <source>
        <dbReference type="RuleBase" id="RU003718"/>
    </source>
</evidence>
<dbReference type="InterPro" id="IPR035595">
    <property type="entry name" value="UDP_glycos_trans_CS"/>
</dbReference>
<reference evidence="7 8" key="1">
    <citation type="journal article" date="2021" name="Commun. Biol.">
        <title>The genome of Shorea leprosula (Dipterocarpaceae) highlights the ecological relevance of drought in aseasonal tropical rainforests.</title>
        <authorList>
            <person name="Ng K.K.S."/>
            <person name="Kobayashi M.J."/>
            <person name="Fawcett J.A."/>
            <person name="Hatakeyama M."/>
            <person name="Paape T."/>
            <person name="Ng C.H."/>
            <person name="Ang C.C."/>
            <person name="Tnah L.H."/>
            <person name="Lee C.T."/>
            <person name="Nishiyama T."/>
            <person name="Sese J."/>
            <person name="O'Brien M.J."/>
            <person name="Copetti D."/>
            <person name="Mohd Noor M.I."/>
            <person name="Ong R.C."/>
            <person name="Putra M."/>
            <person name="Sireger I.Z."/>
            <person name="Indrioko S."/>
            <person name="Kosugi Y."/>
            <person name="Izuno A."/>
            <person name="Isagi Y."/>
            <person name="Lee S.L."/>
            <person name="Shimizu K.K."/>
        </authorList>
    </citation>
    <scope>NUCLEOTIDE SEQUENCE [LARGE SCALE GENOMIC DNA]</scope>
    <source>
        <strain evidence="7">214</strain>
    </source>
</reference>
<dbReference type="PROSITE" id="PS00375">
    <property type="entry name" value="UDPGT"/>
    <property type="match status" value="1"/>
</dbReference>
<name>A0AAV5IRY3_9ROSI</name>
<evidence type="ECO:0000313" key="8">
    <source>
        <dbReference type="Proteomes" id="UP001054252"/>
    </source>
</evidence>
<dbReference type="InterPro" id="IPR002213">
    <property type="entry name" value="UDP_glucos_trans"/>
</dbReference>
<dbReference type="GO" id="GO:0035251">
    <property type="term" value="F:UDP-glucosyltransferase activity"/>
    <property type="evidence" value="ECO:0007669"/>
    <property type="project" value="TreeGrafter"/>
</dbReference>
<keyword evidence="6" id="KW-0175">Coiled coil</keyword>
<dbReference type="Pfam" id="PF00201">
    <property type="entry name" value="UDPGT"/>
    <property type="match status" value="1"/>
</dbReference>
<organism evidence="7 8">
    <name type="scientific">Rubroshorea leprosula</name>
    <dbReference type="NCBI Taxonomy" id="152421"/>
    <lineage>
        <taxon>Eukaryota</taxon>
        <taxon>Viridiplantae</taxon>
        <taxon>Streptophyta</taxon>
        <taxon>Embryophyta</taxon>
        <taxon>Tracheophyta</taxon>
        <taxon>Spermatophyta</taxon>
        <taxon>Magnoliopsida</taxon>
        <taxon>eudicotyledons</taxon>
        <taxon>Gunneridae</taxon>
        <taxon>Pentapetalae</taxon>
        <taxon>rosids</taxon>
        <taxon>malvids</taxon>
        <taxon>Malvales</taxon>
        <taxon>Dipterocarpaceae</taxon>
        <taxon>Rubroshorea</taxon>
    </lineage>
</organism>
<sequence length="481" mass="53810">MDSKSSPVEMFFFPFVGGGHQLPLIDMARMFAAHGAISTIITTPKHALSFQNSILRDQQSGRPISIQTLQLPEGVDIVDTNLSATIMTDTSMFQEPLKNLLFQARPDCIVHDFAHLWAADAIDSLGIGIPRIVFSGFGCFSDCVQQNLFKFQPYEKVSSDYEPFVVPDLPDRIEFTRSQLPIFLINDGGQKAMHRFDKRYFGSVVNSFYELESAYAEYMKELGNKAWLVGPVSLCNRDVADKVERGQKVSIDEQSILEWLDSKEPHSVLYISFGSVGWLPPEQLLEIAYALEASGHSFIWVVGKSFKSEGENEENWLPSGFEERMEESKIGIIIRGWAPQLLILEHSAVGGFLTHCGWNSTLEGVSAGVPMITWPLSAEQFSNEKLIADVLKIGIKVGSMKWREPRDTIPGEAVGREKVEAAVRRLMEESEEAAEIRRKAKELAEKAKQAVEDGGSSYKNAEALIQELKARRRPETRASDQ</sequence>
<protein>
    <recommendedName>
        <fullName evidence="5">Glycosyltransferase</fullName>
        <ecNumber evidence="5">2.4.1.-</ecNumber>
    </recommendedName>
</protein>
<dbReference type="EC" id="2.4.1.-" evidence="5"/>
<keyword evidence="8" id="KW-1185">Reference proteome</keyword>
<evidence type="ECO:0000256" key="3">
    <source>
        <dbReference type="ARBA" id="ARBA00022679"/>
    </source>
</evidence>
<keyword evidence="2 4" id="KW-0328">Glycosyltransferase</keyword>
<evidence type="ECO:0000313" key="7">
    <source>
        <dbReference type="EMBL" id="GKV01605.1"/>
    </source>
</evidence>
<dbReference type="AlphaFoldDB" id="A0AAV5IRY3"/>
<comment type="similarity">
    <text evidence="1 4">Belongs to the UDP-glycosyltransferase family.</text>
</comment>
<evidence type="ECO:0000256" key="2">
    <source>
        <dbReference type="ARBA" id="ARBA00022676"/>
    </source>
</evidence>
<evidence type="ECO:0000256" key="1">
    <source>
        <dbReference type="ARBA" id="ARBA00009995"/>
    </source>
</evidence>
<dbReference type="Gene3D" id="3.40.50.2000">
    <property type="entry name" value="Glycogen Phosphorylase B"/>
    <property type="match status" value="2"/>
</dbReference>
<proteinExistence type="inferred from homology"/>
<keyword evidence="3 4" id="KW-0808">Transferase</keyword>
<evidence type="ECO:0000256" key="6">
    <source>
        <dbReference type="SAM" id="Coils"/>
    </source>
</evidence>
<accession>A0AAV5IRY3</accession>
<dbReference type="EMBL" id="BPVZ01000017">
    <property type="protein sequence ID" value="GKV01605.1"/>
    <property type="molecule type" value="Genomic_DNA"/>
</dbReference>
<dbReference type="PANTHER" id="PTHR48047">
    <property type="entry name" value="GLYCOSYLTRANSFERASE"/>
    <property type="match status" value="1"/>
</dbReference>
<comment type="caution">
    <text evidence="7">The sequence shown here is derived from an EMBL/GenBank/DDBJ whole genome shotgun (WGS) entry which is preliminary data.</text>
</comment>
<dbReference type="Proteomes" id="UP001054252">
    <property type="component" value="Unassembled WGS sequence"/>
</dbReference>
<dbReference type="FunFam" id="3.40.50.2000:FF:000047">
    <property type="entry name" value="Glycosyltransferase"/>
    <property type="match status" value="1"/>
</dbReference>
<feature type="coiled-coil region" evidence="6">
    <location>
        <begin position="416"/>
        <end position="453"/>
    </location>
</feature>
<evidence type="ECO:0000256" key="5">
    <source>
        <dbReference type="RuleBase" id="RU362057"/>
    </source>
</evidence>
<dbReference type="CDD" id="cd03784">
    <property type="entry name" value="GT1_Gtf-like"/>
    <property type="match status" value="1"/>
</dbReference>
<dbReference type="SUPFAM" id="SSF53756">
    <property type="entry name" value="UDP-Glycosyltransferase/glycogen phosphorylase"/>
    <property type="match status" value="1"/>
</dbReference>
<dbReference type="PANTHER" id="PTHR48047:SF81">
    <property type="entry name" value="GLYCOSYLTRANSFERASE"/>
    <property type="match status" value="1"/>
</dbReference>